<dbReference type="InterPro" id="IPR017930">
    <property type="entry name" value="Myb_dom"/>
</dbReference>
<dbReference type="PANTHER" id="PTHR47994:SF5">
    <property type="entry name" value="F14D16.11-RELATED"/>
    <property type="match status" value="1"/>
</dbReference>
<dbReference type="Gene3D" id="1.10.10.60">
    <property type="entry name" value="Homeodomain-like"/>
    <property type="match status" value="2"/>
</dbReference>
<sequence length="319" mass="35926">MGRPPCCDKANVKRGLWTAEEDAKILAYVSTHGTGNWTQVPKKAGLNRCGKSCRLRWTNYLRPDLKHEEFTEHEEQLIIQYHAAIGSRWSLIAKQLPGRTDNDVKNYWNTKLKKKLSKLGIDPVTHKPYTKIYSDFQSISCLTTIQQPTFVDQNPVSSLSSIQSGMSRLHLTDHFQDVYSYSNNCLLQQESFNHYMEELSPTSSSSSSSSSSSISNSQSSSCLLSFTQPPLLTTDDVKEEEHNTTNSFLATNLPTQNQENNGQFAPVVSNLDTTTQGKNTTEANNHYDPSSVSSFVKTLLDRDSEMQLSFPVFEDILDY</sequence>
<evidence type="ECO:0000256" key="1">
    <source>
        <dbReference type="ARBA" id="ARBA00004123"/>
    </source>
</evidence>
<keyword evidence="5" id="KW-0238">DNA-binding</keyword>
<accession>A0AAW1M0D8</accession>
<keyword evidence="6" id="KW-0804">Transcription</keyword>
<feature type="domain" description="HTH myb-type" evidence="9">
    <location>
        <begin position="9"/>
        <end position="65"/>
    </location>
</feature>
<evidence type="ECO:0000256" key="5">
    <source>
        <dbReference type="ARBA" id="ARBA00023125"/>
    </source>
</evidence>
<dbReference type="PROSITE" id="PS51294">
    <property type="entry name" value="HTH_MYB"/>
    <property type="match status" value="2"/>
</dbReference>
<evidence type="ECO:0000256" key="3">
    <source>
        <dbReference type="ARBA" id="ARBA00022737"/>
    </source>
</evidence>
<dbReference type="SUPFAM" id="SSF46689">
    <property type="entry name" value="Homeodomain-like"/>
    <property type="match status" value="1"/>
</dbReference>
<dbReference type="Pfam" id="PF00249">
    <property type="entry name" value="Myb_DNA-binding"/>
    <property type="match status" value="2"/>
</dbReference>
<dbReference type="GO" id="GO:0005634">
    <property type="term" value="C:nucleus"/>
    <property type="evidence" value="ECO:0007669"/>
    <property type="project" value="UniProtKB-SubCell"/>
</dbReference>
<comment type="caution">
    <text evidence="10">The sequence shown here is derived from an EMBL/GenBank/DDBJ whole genome shotgun (WGS) entry which is preliminary data.</text>
</comment>
<reference evidence="10" key="1">
    <citation type="submission" date="2024-03" db="EMBL/GenBank/DDBJ databases">
        <title>WGS assembly of Saponaria officinalis var. Norfolk2.</title>
        <authorList>
            <person name="Jenkins J."/>
            <person name="Shu S."/>
            <person name="Grimwood J."/>
            <person name="Barry K."/>
            <person name="Goodstein D."/>
            <person name="Schmutz J."/>
            <person name="Leebens-Mack J."/>
            <person name="Osbourn A."/>
        </authorList>
    </citation>
    <scope>NUCLEOTIDE SEQUENCE [LARGE SCALE GENOMIC DNA]</scope>
    <source>
        <strain evidence="10">JIC</strain>
    </source>
</reference>
<evidence type="ECO:0000256" key="6">
    <source>
        <dbReference type="ARBA" id="ARBA00023163"/>
    </source>
</evidence>
<dbReference type="InterPro" id="IPR015495">
    <property type="entry name" value="Myb_TF_plants"/>
</dbReference>
<keyword evidence="7" id="KW-0539">Nucleus</keyword>
<feature type="domain" description="Myb-like" evidence="8">
    <location>
        <begin position="9"/>
        <end position="61"/>
    </location>
</feature>
<dbReference type="EMBL" id="JBDFQZ010000003">
    <property type="protein sequence ID" value="KAK9741978.1"/>
    <property type="molecule type" value="Genomic_DNA"/>
</dbReference>
<keyword evidence="4" id="KW-0805">Transcription regulation</keyword>
<dbReference type="PANTHER" id="PTHR47994">
    <property type="entry name" value="F14D16.11-RELATED"/>
    <property type="match status" value="1"/>
</dbReference>
<evidence type="ECO:0000259" key="9">
    <source>
        <dbReference type="PROSITE" id="PS51294"/>
    </source>
</evidence>
<dbReference type="AlphaFoldDB" id="A0AAW1M0D8"/>
<name>A0AAW1M0D8_SAPOF</name>
<keyword evidence="11" id="KW-1185">Reference proteome</keyword>
<dbReference type="GO" id="GO:0003677">
    <property type="term" value="F:DNA binding"/>
    <property type="evidence" value="ECO:0007669"/>
    <property type="project" value="UniProtKB-KW"/>
</dbReference>
<gene>
    <name evidence="10" type="ORF">RND81_03G140900</name>
</gene>
<comment type="subcellular location">
    <subcellularLocation>
        <location evidence="1">Nucleus</location>
    </subcellularLocation>
</comment>
<dbReference type="FunFam" id="1.10.10.60:FF:000204">
    <property type="entry name" value="transcription factor MYB80"/>
    <property type="match status" value="1"/>
</dbReference>
<feature type="domain" description="HTH myb-type" evidence="9">
    <location>
        <begin position="66"/>
        <end position="116"/>
    </location>
</feature>
<evidence type="ECO:0000313" key="11">
    <source>
        <dbReference type="Proteomes" id="UP001443914"/>
    </source>
</evidence>
<dbReference type="Proteomes" id="UP001443914">
    <property type="component" value="Unassembled WGS sequence"/>
</dbReference>
<feature type="domain" description="Myb-like" evidence="8">
    <location>
        <begin position="62"/>
        <end position="112"/>
    </location>
</feature>
<proteinExistence type="predicted"/>
<evidence type="ECO:0000256" key="2">
    <source>
        <dbReference type="ARBA" id="ARBA00022473"/>
    </source>
</evidence>
<dbReference type="SMART" id="SM00717">
    <property type="entry name" value="SANT"/>
    <property type="match status" value="2"/>
</dbReference>
<dbReference type="InterPro" id="IPR001005">
    <property type="entry name" value="SANT/Myb"/>
</dbReference>
<protein>
    <submittedName>
        <fullName evidence="10">Uncharacterized protein</fullName>
    </submittedName>
</protein>
<dbReference type="GO" id="GO:0048658">
    <property type="term" value="P:anther wall tapetum development"/>
    <property type="evidence" value="ECO:0007669"/>
    <property type="project" value="UniProtKB-ARBA"/>
</dbReference>
<dbReference type="CDD" id="cd00167">
    <property type="entry name" value="SANT"/>
    <property type="match status" value="2"/>
</dbReference>
<evidence type="ECO:0000256" key="7">
    <source>
        <dbReference type="ARBA" id="ARBA00023242"/>
    </source>
</evidence>
<evidence type="ECO:0000256" key="4">
    <source>
        <dbReference type="ARBA" id="ARBA00023015"/>
    </source>
</evidence>
<organism evidence="10 11">
    <name type="scientific">Saponaria officinalis</name>
    <name type="common">Common soapwort</name>
    <name type="synonym">Lychnis saponaria</name>
    <dbReference type="NCBI Taxonomy" id="3572"/>
    <lineage>
        <taxon>Eukaryota</taxon>
        <taxon>Viridiplantae</taxon>
        <taxon>Streptophyta</taxon>
        <taxon>Embryophyta</taxon>
        <taxon>Tracheophyta</taxon>
        <taxon>Spermatophyta</taxon>
        <taxon>Magnoliopsida</taxon>
        <taxon>eudicotyledons</taxon>
        <taxon>Gunneridae</taxon>
        <taxon>Pentapetalae</taxon>
        <taxon>Caryophyllales</taxon>
        <taxon>Caryophyllaceae</taxon>
        <taxon>Caryophylleae</taxon>
        <taxon>Saponaria</taxon>
    </lineage>
</organism>
<dbReference type="FunFam" id="1.10.10.60:FF:000015">
    <property type="entry name" value="Transcription factor RAX3"/>
    <property type="match status" value="1"/>
</dbReference>
<dbReference type="PROSITE" id="PS50090">
    <property type="entry name" value="MYB_LIKE"/>
    <property type="match status" value="2"/>
</dbReference>
<evidence type="ECO:0000313" key="10">
    <source>
        <dbReference type="EMBL" id="KAK9741978.1"/>
    </source>
</evidence>
<keyword evidence="3" id="KW-0677">Repeat</keyword>
<keyword evidence="2" id="KW-0217">Developmental protein</keyword>
<evidence type="ECO:0000259" key="8">
    <source>
        <dbReference type="PROSITE" id="PS50090"/>
    </source>
</evidence>
<dbReference type="InterPro" id="IPR009057">
    <property type="entry name" value="Homeodomain-like_sf"/>
</dbReference>
<dbReference type="GO" id="GO:0009555">
    <property type="term" value="P:pollen development"/>
    <property type="evidence" value="ECO:0007669"/>
    <property type="project" value="UniProtKB-ARBA"/>
</dbReference>